<proteinExistence type="predicted"/>
<protein>
    <recommendedName>
        <fullName evidence="3">DUF642 domain-containing protein</fullName>
    </recommendedName>
</protein>
<evidence type="ECO:0000313" key="1">
    <source>
        <dbReference type="EMBL" id="GAP38986.1"/>
    </source>
</evidence>
<gene>
    <name evidence="1" type="ORF">ISF6_0405</name>
</gene>
<dbReference type="EMBL" id="BBYR01000115">
    <property type="protein sequence ID" value="GAP38986.1"/>
    <property type="molecule type" value="Genomic_DNA"/>
</dbReference>
<dbReference type="AlphaFoldDB" id="A0A0K8P8M2"/>
<dbReference type="Gene3D" id="2.60.120.260">
    <property type="entry name" value="Galactose-binding domain-like"/>
    <property type="match status" value="1"/>
</dbReference>
<dbReference type="STRING" id="1547922.ISF6_0405"/>
<sequence>MVGTTGAFAVENGDFSIPAVQRMKQAPQAEVKGWKTTDGAKVIEIWQSGFNNVKAPPGFKQFAEVNATTHSTLSQEVSGIRAGSQYGFSFFHRGRHSPTEADSIEVTVKDGNAAPWKKVFTTTSADWQNYVISVGTKNGDGPVTLEFRSVSTASGDPSIGNFLTGVKLDSTIKPPACVANVPGEYKWSTDNTQTKLGNGKLEQLGTAKLNADNSATHLSRKGVWQINTKCQVTINWENSKFVDVLDFDGKKLSGKNQIGTIITGMK</sequence>
<dbReference type="Proteomes" id="UP000037660">
    <property type="component" value="Unassembled WGS sequence"/>
</dbReference>
<reference evidence="2" key="1">
    <citation type="submission" date="2015-07" db="EMBL/GenBank/DDBJ databases">
        <title>Discovery of a poly(ethylene terephthalate assimilation.</title>
        <authorList>
            <person name="Yoshida S."/>
            <person name="Hiraga K."/>
            <person name="Takehana T."/>
            <person name="Taniguchi I."/>
            <person name="Yamaji H."/>
            <person name="Maeda Y."/>
            <person name="Toyohara K."/>
            <person name="Miyamoto K."/>
            <person name="Kimura Y."/>
            <person name="Oda K."/>
        </authorList>
    </citation>
    <scope>NUCLEOTIDE SEQUENCE [LARGE SCALE GENOMIC DNA]</scope>
    <source>
        <strain evidence="2">NBRC 110686 / TISTR 2288 / 201-F6</strain>
    </source>
</reference>
<keyword evidence="2" id="KW-1185">Reference proteome</keyword>
<comment type="caution">
    <text evidence="1">The sequence shown here is derived from an EMBL/GenBank/DDBJ whole genome shotgun (WGS) entry which is preliminary data.</text>
</comment>
<name>A0A0K8P8M2_PISS1</name>
<dbReference type="OrthoDB" id="28649at2"/>
<organism evidence="1 2">
    <name type="scientific">Piscinibacter sakaiensis</name>
    <name type="common">Ideonella sakaiensis</name>
    <dbReference type="NCBI Taxonomy" id="1547922"/>
    <lineage>
        <taxon>Bacteria</taxon>
        <taxon>Pseudomonadati</taxon>
        <taxon>Pseudomonadota</taxon>
        <taxon>Betaproteobacteria</taxon>
        <taxon>Burkholderiales</taxon>
        <taxon>Sphaerotilaceae</taxon>
        <taxon>Piscinibacter</taxon>
    </lineage>
</organism>
<accession>A0A0K8P8M2</accession>
<evidence type="ECO:0000313" key="2">
    <source>
        <dbReference type="Proteomes" id="UP000037660"/>
    </source>
</evidence>
<reference evidence="1 2" key="2">
    <citation type="journal article" date="2016" name="Science">
        <title>A bacterium that degrades and assimilates poly(ethylene terephthalate).</title>
        <authorList>
            <person name="Yoshida S."/>
            <person name="Hiraga K."/>
            <person name="Takehana T."/>
            <person name="Taniguchi I."/>
            <person name="Yamaji H."/>
            <person name="Maeda Y."/>
            <person name="Toyohara K."/>
            <person name="Miyamoto K."/>
            <person name="Kimura Y."/>
            <person name="Oda K."/>
        </authorList>
    </citation>
    <scope>NUCLEOTIDE SEQUENCE [LARGE SCALE GENOMIC DNA]</scope>
    <source>
        <strain evidence="2">NBRC 110686 / TISTR 2288 / 201-F6</strain>
    </source>
</reference>
<evidence type="ECO:0008006" key="3">
    <source>
        <dbReference type="Google" id="ProtNLM"/>
    </source>
</evidence>